<accession>A0AAV9XS20</accession>
<evidence type="ECO:0000256" key="7">
    <source>
        <dbReference type="RuleBase" id="RU000461"/>
    </source>
</evidence>
<dbReference type="PRINTS" id="PR00463">
    <property type="entry name" value="EP450I"/>
</dbReference>
<evidence type="ECO:0000256" key="5">
    <source>
        <dbReference type="ARBA" id="ARBA00023033"/>
    </source>
</evidence>
<evidence type="ECO:0000313" key="9">
    <source>
        <dbReference type="EMBL" id="KAK6544884.1"/>
    </source>
</evidence>
<dbReference type="GO" id="GO:0016705">
    <property type="term" value="F:oxidoreductase activity, acting on paired donors, with incorporation or reduction of molecular oxygen"/>
    <property type="evidence" value="ECO:0007669"/>
    <property type="project" value="InterPro"/>
</dbReference>
<keyword evidence="3 7" id="KW-0560">Oxidoreductase</keyword>
<comment type="similarity">
    <text evidence="1 7">Belongs to the cytochrome P450 family.</text>
</comment>
<organism evidence="9 10">
    <name type="scientific">Orbilia ellipsospora</name>
    <dbReference type="NCBI Taxonomy" id="2528407"/>
    <lineage>
        <taxon>Eukaryota</taxon>
        <taxon>Fungi</taxon>
        <taxon>Dikarya</taxon>
        <taxon>Ascomycota</taxon>
        <taxon>Pezizomycotina</taxon>
        <taxon>Orbiliomycetes</taxon>
        <taxon>Orbiliales</taxon>
        <taxon>Orbiliaceae</taxon>
        <taxon>Orbilia</taxon>
    </lineage>
</organism>
<protein>
    <recommendedName>
        <fullName evidence="11">Cytochrome P450</fullName>
    </recommendedName>
</protein>
<evidence type="ECO:0000256" key="6">
    <source>
        <dbReference type="PIRSR" id="PIRSR602401-1"/>
    </source>
</evidence>
<dbReference type="EMBL" id="JAVHJO010000001">
    <property type="protein sequence ID" value="KAK6544884.1"/>
    <property type="molecule type" value="Genomic_DNA"/>
</dbReference>
<evidence type="ECO:0000313" key="10">
    <source>
        <dbReference type="Proteomes" id="UP001365542"/>
    </source>
</evidence>
<comment type="cofactor">
    <cofactor evidence="6">
        <name>heme</name>
        <dbReference type="ChEBI" id="CHEBI:30413"/>
    </cofactor>
</comment>
<dbReference type="PANTHER" id="PTHR46300:SF2">
    <property type="entry name" value="CYTOCHROME P450 MONOOXYGENASE ALNH-RELATED"/>
    <property type="match status" value="1"/>
</dbReference>
<dbReference type="GO" id="GO:0004497">
    <property type="term" value="F:monooxygenase activity"/>
    <property type="evidence" value="ECO:0007669"/>
    <property type="project" value="UniProtKB-KW"/>
</dbReference>
<dbReference type="AlphaFoldDB" id="A0AAV9XS20"/>
<feature type="binding site" description="axial binding residue" evidence="6">
    <location>
        <position position="451"/>
    </location>
    <ligand>
        <name>heme</name>
        <dbReference type="ChEBI" id="CHEBI:30413"/>
    </ligand>
    <ligandPart>
        <name>Fe</name>
        <dbReference type="ChEBI" id="CHEBI:18248"/>
    </ligandPart>
</feature>
<dbReference type="InterPro" id="IPR002401">
    <property type="entry name" value="Cyt_P450_E_grp-I"/>
</dbReference>
<dbReference type="SUPFAM" id="SSF48264">
    <property type="entry name" value="Cytochrome P450"/>
    <property type="match status" value="1"/>
</dbReference>
<dbReference type="CDD" id="cd11065">
    <property type="entry name" value="CYP64-like"/>
    <property type="match status" value="1"/>
</dbReference>
<dbReference type="Proteomes" id="UP001365542">
    <property type="component" value="Unassembled WGS sequence"/>
</dbReference>
<comment type="caution">
    <text evidence="9">The sequence shown here is derived from an EMBL/GenBank/DDBJ whole genome shotgun (WGS) entry which is preliminary data.</text>
</comment>
<reference evidence="9 10" key="1">
    <citation type="submission" date="2019-10" db="EMBL/GenBank/DDBJ databases">
        <authorList>
            <person name="Palmer J.M."/>
        </authorList>
    </citation>
    <scope>NUCLEOTIDE SEQUENCE [LARGE SCALE GENOMIC DNA]</scope>
    <source>
        <strain evidence="9 10">TWF694</strain>
    </source>
</reference>
<dbReference type="GO" id="GO:0020037">
    <property type="term" value="F:heme binding"/>
    <property type="evidence" value="ECO:0007669"/>
    <property type="project" value="InterPro"/>
</dbReference>
<keyword evidence="8" id="KW-0812">Transmembrane</keyword>
<keyword evidence="4 6" id="KW-0408">Iron</keyword>
<evidence type="ECO:0000256" key="2">
    <source>
        <dbReference type="ARBA" id="ARBA00022723"/>
    </source>
</evidence>
<dbReference type="PROSITE" id="PS00086">
    <property type="entry name" value="CYTOCHROME_P450"/>
    <property type="match status" value="1"/>
</dbReference>
<dbReference type="InterPro" id="IPR036396">
    <property type="entry name" value="Cyt_P450_sf"/>
</dbReference>
<dbReference type="PANTHER" id="PTHR46300">
    <property type="entry name" value="P450, PUTATIVE (EUROFUNG)-RELATED-RELATED"/>
    <property type="match status" value="1"/>
</dbReference>
<evidence type="ECO:0008006" key="11">
    <source>
        <dbReference type="Google" id="ProtNLM"/>
    </source>
</evidence>
<dbReference type="InterPro" id="IPR001128">
    <property type="entry name" value="Cyt_P450"/>
</dbReference>
<name>A0AAV9XS20_9PEZI</name>
<gene>
    <name evidence="9" type="ORF">TWF694_001563</name>
</gene>
<dbReference type="GO" id="GO:0005506">
    <property type="term" value="F:iron ion binding"/>
    <property type="evidence" value="ECO:0007669"/>
    <property type="project" value="InterPro"/>
</dbReference>
<dbReference type="InterPro" id="IPR017972">
    <property type="entry name" value="Cyt_P450_CS"/>
</dbReference>
<keyword evidence="2 6" id="KW-0479">Metal-binding</keyword>
<evidence type="ECO:0000256" key="4">
    <source>
        <dbReference type="ARBA" id="ARBA00023004"/>
    </source>
</evidence>
<dbReference type="Gene3D" id="1.10.630.10">
    <property type="entry name" value="Cytochrome P450"/>
    <property type="match status" value="1"/>
</dbReference>
<keyword evidence="8" id="KW-0472">Membrane</keyword>
<keyword evidence="8" id="KW-1133">Transmembrane helix</keyword>
<keyword evidence="5 7" id="KW-0503">Monooxygenase</keyword>
<proteinExistence type="inferred from homology"/>
<dbReference type="InterPro" id="IPR050364">
    <property type="entry name" value="Cytochrome_P450_fung"/>
</dbReference>
<evidence type="ECO:0000256" key="3">
    <source>
        <dbReference type="ARBA" id="ARBA00023002"/>
    </source>
</evidence>
<evidence type="ECO:0000256" key="8">
    <source>
        <dbReference type="SAM" id="Phobius"/>
    </source>
</evidence>
<feature type="transmembrane region" description="Helical" evidence="8">
    <location>
        <begin position="12"/>
        <end position="30"/>
    </location>
</feature>
<sequence length="538" mass="62099">MENLRAMNISPLTIALLGLLIVGFIVYVVFTVGHRQKGFPPGPPTLPIIGNIHQIPTTGAHLKFTEWARNYGGIFSLKLGTGTAIVISDREIVKNLMDKRSSVTSDRPPSYVSHDLITKGDHLLVMHYNETWRKIRKYMHQFFREAECEKRHIILQDAEATQMILDFLQEPDKHNLHTKRFSNSIISTLLFGLRTPSYSSTHAKDLYDIMERWSEVMEPGNTPPVDIYPIFKYLPERFFGNWISRATGVGTDMERLYSNMIARYKLNAQKKRTHECFFDMLSRSQEKTKEFTDHEIAFIAGVQLEGGSDTSASILTALVQAIIHWPEVQRIAQMEIDKCVGEDRSPNWSDFNDLPYINAIMKETHRWRPVTPLSFPHCLSKDEYVNGYYCPKGSTIILNVWGIQNDESIYPHPEEFNPSRFRAHKLLAPDYAVSDWKLRDHYSFGVGRRICPGIHLAERGVWLGIAKLLWGFKFEKVTEEGRQVEMNINPKTGYTDGFLHCALPFKCKITVRSEERMQTILREFEQAEKIFKEYTGDQ</sequence>
<evidence type="ECO:0000256" key="1">
    <source>
        <dbReference type="ARBA" id="ARBA00010617"/>
    </source>
</evidence>
<keyword evidence="6 7" id="KW-0349">Heme</keyword>
<dbReference type="Pfam" id="PF00067">
    <property type="entry name" value="p450"/>
    <property type="match status" value="1"/>
</dbReference>
<keyword evidence="10" id="KW-1185">Reference proteome</keyword>